<dbReference type="SMART" id="SM00382">
    <property type="entry name" value="AAA"/>
    <property type="match status" value="1"/>
</dbReference>
<organism evidence="10 11">
    <name type="scientific">Syncephalis pseudoplumigaleata</name>
    <dbReference type="NCBI Taxonomy" id="1712513"/>
    <lineage>
        <taxon>Eukaryota</taxon>
        <taxon>Fungi</taxon>
        <taxon>Fungi incertae sedis</taxon>
        <taxon>Zoopagomycota</taxon>
        <taxon>Zoopagomycotina</taxon>
        <taxon>Zoopagomycetes</taxon>
        <taxon>Zoopagales</taxon>
        <taxon>Piptocephalidaceae</taxon>
        <taxon>Syncephalis</taxon>
    </lineage>
</organism>
<keyword evidence="4" id="KW-0812">Transmembrane</keyword>
<dbReference type="FunFam" id="3.40.50.300:FF:000221">
    <property type="entry name" value="Multidrug ABC transporter ATP-binding protein"/>
    <property type="match status" value="1"/>
</dbReference>
<dbReference type="PANTHER" id="PTHR43394">
    <property type="entry name" value="ATP-DEPENDENT PERMEASE MDL1, MITOCHONDRIAL"/>
    <property type="match status" value="1"/>
</dbReference>
<name>A0A4P9YRV7_9FUNG</name>
<accession>A0A4P9YRV7</accession>
<dbReference type="GO" id="GO:0005886">
    <property type="term" value="C:plasma membrane"/>
    <property type="evidence" value="ECO:0007669"/>
    <property type="project" value="UniProtKB-SubCell"/>
</dbReference>
<feature type="non-terminal residue" evidence="10">
    <location>
        <position position="1"/>
    </location>
</feature>
<keyword evidence="3" id="KW-1003">Cell membrane</keyword>
<evidence type="ECO:0000256" key="4">
    <source>
        <dbReference type="ARBA" id="ARBA00022692"/>
    </source>
</evidence>
<dbReference type="Gene3D" id="1.20.1560.10">
    <property type="entry name" value="ABC transporter type 1, transmembrane domain"/>
    <property type="match status" value="1"/>
</dbReference>
<dbReference type="GO" id="GO:0016887">
    <property type="term" value="F:ATP hydrolysis activity"/>
    <property type="evidence" value="ECO:0007669"/>
    <property type="project" value="InterPro"/>
</dbReference>
<comment type="subcellular location">
    <subcellularLocation>
        <location evidence="1">Cell membrane</location>
        <topology evidence="1">Multi-pass membrane protein</topology>
    </subcellularLocation>
</comment>
<gene>
    <name evidence="10" type="ORF">SYNPS1DRAFT_5439</name>
</gene>
<evidence type="ECO:0000313" key="11">
    <source>
        <dbReference type="Proteomes" id="UP000278143"/>
    </source>
</evidence>
<sequence>RIFDVIEHAQRMSTEGGCIVTSVRGRIDFKAVDFRYPVMPGRPIIKNFSLTILPGETIAIVGTEGSGKSTLAQLLLRFYHTAVGAILVDGVDISKANARSFLGMASQHPVIFTMSVTENVRMGARDPKAPPSQEQVEAACRKAYAHDFIMQLEDGYDTIIGEGGVALTIGQMQRIAIARAIIREPSILILDEPTSALATSTEEDVIQRALEEAAVKRTTLIVTHWPSAAQHAHRIVVLNDGEIIEAGTHAQLLAARGAYTRLLAAE</sequence>
<dbReference type="PROSITE" id="PS50893">
    <property type="entry name" value="ABC_TRANSPORTER_2"/>
    <property type="match status" value="1"/>
</dbReference>
<dbReference type="GO" id="GO:0005743">
    <property type="term" value="C:mitochondrial inner membrane"/>
    <property type="evidence" value="ECO:0007669"/>
    <property type="project" value="TreeGrafter"/>
</dbReference>
<dbReference type="InterPro" id="IPR039421">
    <property type="entry name" value="Type_1_exporter"/>
</dbReference>
<evidence type="ECO:0000256" key="1">
    <source>
        <dbReference type="ARBA" id="ARBA00004651"/>
    </source>
</evidence>
<evidence type="ECO:0000256" key="3">
    <source>
        <dbReference type="ARBA" id="ARBA00022475"/>
    </source>
</evidence>
<protein>
    <submittedName>
        <fullName evidence="10">P-loop containing nucleoside triphosphate hydrolase protein</fullName>
    </submittedName>
</protein>
<dbReference type="InterPro" id="IPR027417">
    <property type="entry name" value="P-loop_NTPase"/>
</dbReference>
<evidence type="ECO:0000313" key="10">
    <source>
        <dbReference type="EMBL" id="RKP22643.1"/>
    </source>
</evidence>
<dbReference type="PANTHER" id="PTHR43394:SF1">
    <property type="entry name" value="ATP-BINDING CASSETTE SUB-FAMILY B MEMBER 10, MITOCHONDRIAL"/>
    <property type="match status" value="1"/>
</dbReference>
<dbReference type="Gene3D" id="3.40.50.300">
    <property type="entry name" value="P-loop containing nucleotide triphosphate hydrolases"/>
    <property type="match status" value="1"/>
</dbReference>
<dbReference type="AlphaFoldDB" id="A0A4P9YRV7"/>
<evidence type="ECO:0000256" key="7">
    <source>
        <dbReference type="ARBA" id="ARBA00022989"/>
    </source>
</evidence>
<dbReference type="GO" id="GO:0090374">
    <property type="term" value="P:oligopeptide export from mitochondrion"/>
    <property type="evidence" value="ECO:0007669"/>
    <property type="project" value="TreeGrafter"/>
</dbReference>
<keyword evidence="8" id="KW-0472">Membrane</keyword>
<dbReference type="SUPFAM" id="SSF52540">
    <property type="entry name" value="P-loop containing nucleoside triphosphate hydrolases"/>
    <property type="match status" value="1"/>
</dbReference>
<keyword evidence="7" id="KW-1133">Transmembrane helix</keyword>
<dbReference type="Pfam" id="PF00005">
    <property type="entry name" value="ABC_tran"/>
    <property type="match status" value="1"/>
</dbReference>
<evidence type="ECO:0000256" key="8">
    <source>
        <dbReference type="ARBA" id="ARBA00023136"/>
    </source>
</evidence>
<keyword evidence="11" id="KW-1185">Reference proteome</keyword>
<feature type="non-terminal residue" evidence="10">
    <location>
        <position position="266"/>
    </location>
</feature>
<keyword evidence="10" id="KW-0378">Hydrolase</keyword>
<dbReference type="InterPro" id="IPR036640">
    <property type="entry name" value="ABC1_TM_sf"/>
</dbReference>
<dbReference type="InterPro" id="IPR003439">
    <property type="entry name" value="ABC_transporter-like_ATP-bd"/>
</dbReference>
<evidence type="ECO:0000259" key="9">
    <source>
        <dbReference type="PROSITE" id="PS50893"/>
    </source>
</evidence>
<keyword evidence="6" id="KW-0067">ATP-binding</keyword>
<reference evidence="11" key="1">
    <citation type="journal article" date="2018" name="Nat. Microbiol.">
        <title>Leveraging single-cell genomics to expand the fungal tree of life.</title>
        <authorList>
            <person name="Ahrendt S.R."/>
            <person name="Quandt C.A."/>
            <person name="Ciobanu D."/>
            <person name="Clum A."/>
            <person name="Salamov A."/>
            <person name="Andreopoulos B."/>
            <person name="Cheng J.F."/>
            <person name="Woyke T."/>
            <person name="Pelin A."/>
            <person name="Henrissat B."/>
            <person name="Reynolds N.K."/>
            <person name="Benny G.L."/>
            <person name="Smith M.E."/>
            <person name="James T.Y."/>
            <person name="Grigoriev I.V."/>
        </authorList>
    </citation>
    <scope>NUCLEOTIDE SEQUENCE [LARGE SCALE GENOMIC DNA]</scope>
    <source>
        <strain evidence="11">Benny S71-1</strain>
    </source>
</reference>
<dbReference type="InterPro" id="IPR003593">
    <property type="entry name" value="AAA+_ATPase"/>
</dbReference>
<feature type="domain" description="ABC transporter" evidence="9">
    <location>
        <begin position="27"/>
        <end position="265"/>
    </location>
</feature>
<dbReference type="EMBL" id="KZ991853">
    <property type="protein sequence ID" value="RKP22643.1"/>
    <property type="molecule type" value="Genomic_DNA"/>
</dbReference>
<dbReference type="GO" id="GO:0015421">
    <property type="term" value="F:ABC-type oligopeptide transporter activity"/>
    <property type="evidence" value="ECO:0007669"/>
    <property type="project" value="TreeGrafter"/>
</dbReference>
<dbReference type="Proteomes" id="UP000278143">
    <property type="component" value="Unassembled WGS sequence"/>
</dbReference>
<dbReference type="GO" id="GO:0005524">
    <property type="term" value="F:ATP binding"/>
    <property type="evidence" value="ECO:0007669"/>
    <property type="project" value="UniProtKB-KW"/>
</dbReference>
<evidence type="ECO:0000256" key="5">
    <source>
        <dbReference type="ARBA" id="ARBA00022741"/>
    </source>
</evidence>
<proteinExistence type="predicted"/>
<keyword evidence="5" id="KW-0547">Nucleotide-binding</keyword>
<evidence type="ECO:0000256" key="6">
    <source>
        <dbReference type="ARBA" id="ARBA00022840"/>
    </source>
</evidence>
<dbReference type="OrthoDB" id="6500128at2759"/>
<keyword evidence="2" id="KW-0813">Transport</keyword>
<evidence type="ECO:0000256" key="2">
    <source>
        <dbReference type="ARBA" id="ARBA00022448"/>
    </source>
</evidence>